<keyword evidence="2" id="KW-1185">Reference proteome</keyword>
<organism evidence="1 2">
    <name type="scientific">Arthrobotrys flagrans</name>
    <name type="common">Nematode-trapping fungus</name>
    <name type="synonym">Trichothecium flagrans</name>
    <dbReference type="NCBI Taxonomy" id="97331"/>
    <lineage>
        <taxon>Eukaryota</taxon>
        <taxon>Fungi</taxon>
        <taxon>Dikarya</taxon>
        <taxon>Ascomycota</taxon>
        <taxon>Pezizomycotina</taxon>
        <taxon>Orbiliomycetes</taxon>
        <taxon>Orbiliales</taxon>
        <taxon>Orbiliaceae</taxon>
        <taxon>Arthrobotrys</taxon>
    </lineage>
</organism>
<dbReference type="VEuPathDB" id="FungiDB:DFL_002391"/>
<dbReference type="OrthoDB" id="1658288at2759"/>
<sequence length="247" mass="27929">MNSKLCWLLLVRKRAFGTKRVEDFWGLAQSNHPTEDIVLDIVAIADSTTTRMGHGVELNEVDQYKYLQKSIQKHHFPGTDQKTGPLALLGHSYGGLIATEAFVRATWNKKYTSIHLSTVQILSFGVPYKGINLDQIDIVKTTRTPRSFDKNSAVLGLPGDLEEDYDIDGDHISLVQFTNRTDRTYTTIVVGYARQWVIRKRLKAIHAFNKKLSIPCDIIDIRSAPGVNRIIGFQYQLFFISAIYIAA</sequence>
<dbReference type="GeneID" id="93584702"/>
<proteinExistence type="predicted"/>
<comment type="caution">
    <text evidence="1">The sequence shown here is derived from an EMBL/GenBank/DDBJ whole genome shotgun (WGS) entry which is preliminary data.</text>
</comment>
<gene>
    <name evidence="1" type="ORF">DFL_002391</name>
</gene>
<evidence type="ECO:0000313" key="2">
    <source>
        <dbReference type="Proteomes" id="UP000283090"/>
    </source>
</evidence>
<dbReference type="Proteomes" id="UP000283090">
    <property type="component" value="Unassembled WGS sequence"/>
</dbReference>
<dbReference type="STRING" id="97331.A0A437AAQ7"/>
<name>A0A437AAQ7_ARTFL</name>
<protein>
    <recommendedName>
        <fullName evidence="3">GPI inositol-deacylase</fullName>
    </recommendedName>
</protein>
<dbReference type="RefSeq" id="XP_067493740.1">
    <property type="nucleotide sequence ID" value="XM_067631168.1"/>
</dbReference>
<reference evidence="1 2" key="1">
    <citation type="submission" date="2019-01" db="EMBL/GenBank/DDBJ databases">
        <title>Intercellular communication is required for trap formation in the nematode-trapping fungus Duddingtonia flagrans.</title>
        <authorList>
            <person name="Youssar L."/>
            <person name="Wernet V."/>
            <person name="Hensel N."/>
            <person name="Hildebrandt H.-G."/>
            <person name="Fischer R."/>
        </authorList>
    </citation>
    <scope>NUCLEOTIDE SEQUENCE [LARGE SCALE GENOMIC DNA]</scope>
    <source>
        <strain evidence="1 2">CBS H-5679</strain>
    </source>
</reference>
<dbReference type="EMBL" id="SAEB01000003">
    <property type="protein sequence ID" value="RVD88196.1"/>
    <property type="molecule type" value="Genomic_DNA"/>
</dbReference>
<accession>A0A437AAQ7</accession>
<dbReference type="AlphaFoldDB" id="A0A437AAQ7"/>
<evidence type="ECO:0008006" key="3">
    <source>
        <dbReference type="Google" id="ProtNLM"/>
    </source>
</evidence>
<evidence type="ECO:0000313" key="1">
    <source>
        <dbReference type="EMBL" id="RVD88196.1"/>
    </source>
</evidence>